<dbReference type="RefSeq" id="WP_044049676.1">
    <property type="nucleotide sequence ID" value="NZ_CP003984.1"/>
</dbReference>
<dbReference type="EMBL" id="CP003984">
    <property type="protein sequence ID" value="AII86880.1"/>
    <property type="molecule type" value="Genomic_DNA"/>
</dbReference>
<dbReference type="GO" id="GO:0016705">
    <property type="term" value="F:oxidoreductase activity, acting on paired donors, with incorporation or reduction of molecular oxygen"/>
    <property type="evidence" value="ECO:0007669"/>
    <property type="project" value="InterPro"/>
</dbReference>
<evidence type="ECO:0000256" key="2">
    <source>
        <dbReference type="ARBA" id="ARBA00022617"/>
    </source>
</evidence>
<dbReference type="PRINTS" id="PR00463">
    <property type="entry name" value="EP450I"/>
</dbReference>
<dbReference type="SUPFAM" id="SSF48264">
    <property type="entry name" value="Cytochrome P450"/>
    <property type="match status" value="1"/>
</dbReference>
<keyword evidence="5 7" id="KW-0408">Iron</keyword>
<keyword evidence="6" id="KW-0503">Monooxygenase</keyword>
<dbReference type="GO" id="GO:0005506">
    <property type="term" value="F:iron ion binding"/>
    <property type="evidence" value="ECO:0007669"/>
    <property type="project" value="InterPro"/>
</dbReference>
<dbReference type="InterPro" id="IPR001128">
    <property type="entry name" value="Cyt_P450"/>
</dbReference>
<dbReference type="AlphaFoldDB" id="A0AAN0RII6"/>
<dbReference type="PANTHER" id="PTHR24291:SF50">
    <property type="entry name" value="BIFUNCTIONAL ALBAFLAVENONE MONOOXYGENASE_TERPENE SYNTHASE"/>
    <property type="match status" value="1"/>
</dbReference>
<evidence type="ECO:0000256" key="7">
    <source>
        <dbReference type="PIRSR" id="PIRSR602401-1"/>
    </source>
</evidence>
<dbReference type="InterPro" id="IPR036396">
    <property type="entry name" value="Cyt_P450_sf"/>
</dbReference>
<dbReference type="Pfam" id="PF00067">
    <property type="entry name" value="p450"/>
    <property type="match status" value="1"/>
</dbReference>
<evidence type="ECO:0000313" key="9">
    <source>
        <dbReference type="Proteomes" id="UP000028680"/>
    </source>
</evidence>
<evidence type="ECO:0000313" key="8">
    <source>
        <dbReference type="EMBL" id="AII86880.1"/>
    </source>
</evidence>
<proteinExistence type="inferred from homology"/>
<name>A0AAN0RII6_9RHOB</name>
<comment type="similarity">
    <text evidence="1">Belongs to the cytochrome P450 family.</text>
</comment>
<evidence type="ECO:0000256" key="6">
    <source>
        <dbReference type="ARBA" id="ARBA00023033"/>
    </source>
</evidence>
<keyword evidence="2 7" id="KW-0349">Heme</keyword>
<keyword evidence="4" id="KW-0560">Oxidoreductase</keyword>
<gene>
    <name evidence="8" type="ORF">RCA23_c13370</name>
</gene>
<sequence>MSPPLLPPKPPARPGRVSLWRYVKLFRRDLLSAQPAKLYRAWMAEFKTPFFRSYLVNQPELVDLVLKRRPRDFLKSNRVSEGLRPLLGNSVFLTNGAEWERQRRIIDPAFEGWRLREAYPAISAAAEAAVARLAPKAGGGPVEIEAETSFAAADVIFRTLFSIPIEDRMARQVFEEFKTYQRSQPVVNLAAFFSLPSWVPRPFSRRTRRSAEVIRRLITELTDKRAEALAAGTAPNDLATKIMTTKDPITGQLFSASEMVDQVAIFFLAGHETSASALSWALYLMATHPDYQEKVAREGAALGPQARFEDLRALRVTRDVFRETLRLYPPVPMMVREAAQAERFRGRDVASGSQVVLSPWHLHRHMRLWDNPDGFDPERWHSENGKHCQRAAYIPFSAGPRVCTGAGFAMLEGVLLLARLCAAYELTPIAEQVPQPVAHLTVRAQSGIWLNLRPRGI</sequence>
<dbReference type="InterPro" id="IPR002401">
    <property type="entry name" value="Cyt_P450_E_grp-I"/>
</dbReference>
<dbReference type="KEGG" id="ptp:RCA23_c13370"/>
<protein>
    <submittedName>
        <fullName evidence="8">Cytochrome P450</fullName>
    </submittedName>
</protein>
<reference evidence="8 9" key="1">
    <citation type="journal article" date="2014" name="ISME J.">
        <title>Adaptation of an abundant Roseobacter RCA organism to pelagic systems revealed by genomic and transcriptomic analyses.</title>
        <authorList>
            <person name="Voget S."/>
            <person name="Wemheuer B."/>
            <person name="Brinkhoff T."/>
            <person name="Vollmers J."/>
            <person name="Dietrich S."/>
            <person name="Giebel H.A."/>
            <person name="Beardsley C."/>
            <person name="Sardemann C."/>
            <person name="Bakenhus I."/>
            <person name="Billerbeck S."/>
            <person name="Daniel R."/>
            <person name="Simon M."/>
        </authorList>
    </citation>
    <scope>NUCLEOTIDE SEQUENCE [LARGE SCALE GENOMIC DNA]</scope>
    <source>
        <strain evidence="8 9">RCA23</strain>
    </source>
</reference>
<dbReference type="GO" id="GO:0004497">
    <property type="term" value="F:monooxygenase activity"/>
    <property type="evidence" value="ECO:0007669"/>
    <property type="project" value="UniProtKB-KW"/>
</dbReference>
<keyword evidence="9" id="KW-1185">Reference proteome</keyword>
<evidence type="ECO:0000256" key="1">
    <source>
        <dbReference type="ARBA" id="ARBA00010617"/>
    </source>
</evidence>
<evidence type="ECO:0000256" key="4">
    <source>
        <dbReference type="ARBA" id="ARBA00023002"/>
    </source>
</evidence>
<dbReference type="Gene3D" id="1.10.630.10">
    <property type="entry name" value="Cytochrome P450"/>
    <property type="match status" value="1"/>
</dbReference>
<feature type="binding site" description="axial binding residue" evidence="7">
    <location>
        <position position="403"/>
    </location>
    <ligand>
        <name>heme</name>
        <dbReference type="ChEBI" id="CHEBI:30413"/>
    </ligand>
    <ligandPart>
        <name>Fe</name>
        <dbReference type="ChEBI" id="CHEBI:18248"/>
    </ligandPart>
</feature>
<organism evidence="8 9">
    <name type="scientific">Planktomarina temperata RCA23</name>
    <dbReference type="NCBI Taxonomy" id="666509"/>
    <lineage>
        <taxon>Bacteria</taxon>
        <taxon>Pseudomonadati</taxon>
        <taxon>Pseudomonadota</taxon>
        <taxon>Alphaproteobacteria</taxon>
        <taxon>Rhodobacterales</taxon>
        <taxon>Paracoccaceae</taxon>
        <taxon>Planktomarina</taxon>
    </lineage>
</organism>
<comment type="cofactor">
    <cofactor evidence="7">
        <name>heme</name>
        <dbReference type="ChEBI" id="CHEBI:30413"/>
    </cofactor>
</comment>
<dbReference type="InterPro" id="IPR050196">
    <property type="entry name" value="Cytochrome_P450_Monoox"/>
</dbReference>
<dbReference type="GO" id="GO:0020037">
    <property type="term" value="F:heme binding"/>
    <property type="evidence" value="ECO:0007669"/>
    <property type="project" value="InterPro"/>
</dbReference>
<dbReference type="PANTHER" id="PTHR24291">
    <property type="entry name" value="CYTOCHROME P450 FAMILY 4"/>
    <property type="match status" value="1"/>
</dbReference>
<evidence type="ECO:0000256" key="5">
    <source>
        <dbReference type="ARBA" id="ARBA00023004"/>
    </source>
</evidence>
<keyword evidence="3 7" id="KW-0479">Metal-binding</keyword>
<dbReference type="Proteomes" id="UP000028680">
    <property type="component" value="Chromosome"/>
</dbReference>
<accession>A0AAN0RII6</accession>
<evidence type="ECO:0000256" key="3">
    <source>
        <dbReference type="ARBA" id="ARBA00022723"/>
    </source>
</evidence>
<dbReference type="PRINTS" id="PR00385">
    <property type="entry name" value="P450"/>
</dbReference>